<dbReference type="Proteomes" id="UP000323824">
    <property type="component" value="Chromosome"/>
</dbReference>
<reference evidence="1 2" key="1">
    <citation type="submission" date="2019-02" db="EMBL/GenBank/DDBJ databases">
        <authorList>
            <person name="Fomenkov A."/>
            <person name="Dubinina G."/>
            <person name="Grabovich M."/>
            <person name="Vincze T."/>
            <person name="Roberts R.J."/>
        </authorList>
    </citation>
    <scope>NUCLEOTIDE SEQUENCE [LARGE SCALE GENOMIC DNA]</scope>
    <source>
        <strain evidence="1 2">P</strain>
    </source>
</reference>
<organism evidence="1 2">
    <name type="scientific">Thiospirochaeta perfilievii</name>
    <dbReference type="NCBI Taxonomy" id="252967"/>
    <lineage>
        <taxon>Bacteria</taxon>
        <taxon>Pseudomonadati</taxon>
        <taxon>Spirochaetota</taxon>
        <taxon>Spirochaetia</taxon>
        <taxon>Spirochaetales</taxon>
        <taxon>Spirochaetaceae</taxon>
        <taxon>Thiospirochaeta</taxon>
    </lineage>
</organism>
<dbReference type="RefSeq" id="WP_149566827.1">
    <property type="nucleotide sequence ID" value="NZ_CP035807.1"/>
</dbReference>
<protein>
    <submittedName>
        <fullName evidence="1">Uncharacterized protein</fullName>
    </submittedName>
</protein>
<sequence length="76" mass="7952">MIKKIEKFETLENDALLSINGGSALGATVGIIAARTAVFVAVRSVTVIAKAVAVGLYIKQKSRQIAVVNNIGGIRN</sequence>
<dbReference type="AlphaFoldDB" id="A0A5C1Q9J1"/>
<evidence type="ECO:0000313" key="2">
    <source>
        <dbReference type="Proteomes" id="UP000323824"/>
    </source>
</evidence>
<accession>A0A5C1Q9J1</accession>
<reference evidence="1 2" key="2">
    <citation type="submission" date="2019-09" db="EMBL/GenBank/DDBJ databases">
        <title>Complete Genome Sequence and Methylome Analysis of free living Spirochaetas.</title>
        <authorList>
            <person name="Leshcheva N."/>
            <person name="Mikheeva N."/>
        </authorList>
    </citation>
    <scope>NUCLEOTIDE SEQUENCE [LARGE SCALE GENOMIC DNA]</scope>
    <source>
        <strain evidence="1 2">P</strain>
    </source>
</reference>
<keyword evidence="2" id="KW-1185">Reference proteome</keyword>
<name>A0A5C1Q9J1_9SPIO</name>
<proteinExistence type="predicted"/>
<dbReference type="KEGG" id="sper:EW093_02265"/>
<dbReference type="EMBL" id="CP035807">
    <property type="protein sequence ID" value="QEN03569.1"/>
    <property type="molecule type" value="Genomic_DNA"/>
</dbReference>
<gene>
    <name evidence="1" type="ORF">EW093_02265</name>
</gene>
<evidence type="ECO:0000313" key="1">
    <source>
        <dbReference type="EMBL" id="QEN03569.1"/>
    </source>
</evidence>